<dbReference type="Pfam" id="PF02845">
    <property type="entry name" value="CUE"/>
    <property type="match status" value="1"/>
</dbReference>
<comment type="similarity">
    <text evidence="8">Belongs to the CUE1 family.</text>
</comment>
<dbReference type="GO" id="GO:0005789">
    <property type="term" value="C:endoplasmic reticulum membrane"/>
    <property type="evidence" value="ECO:0007669"/>
    <property type="project" value="UniProtKB-SubCell"/>
</dbReference>
<evidence type="ECO:0000256" key="2">
    <source>
        <dbReference type="ARBA" id="ARBA00022692"/>
    </source>
</evidence>
<dbReference type="FunFam" id="1.10.8.10:FF:000050">
    <property type="entry name" value="Related to AMFR protein"/>
    <property type="match status" value="1"/>
</dbReference>
<organism evidence="12 13">
    <name type="scientific">Saccharata proteae CBS 121410</name>
    <dbReference type="NCBI Taxonomy" id="1314787"/>
    <lineage>
        <taxon>Eukaryota</taxon>
        <taxon>Fungi</taxon>
        <taxon>Dikarya</taxon>
        <taxon>Ascomycota</taxon>
        <taxon>Pezizomycotina</taxon>
        <taxon>Dothideomycetes</taxon>
        <taxon>Dothideomycetes incertae sedis</taxon>
        <taxon>Botryosphaeriales</taxon>
        <taxon>Saccharataceae</taxon>
        <taxon>Saccharata</taxon>
    </lineage>
</organism>
<evidence type="ECO:0000259" key="11">
    <source>
        <dbReference type="PROSITE" id="PS51140"/>
    </source>
</evidence>
<dbReference type="CDD" id="cd14424">
    <property type="entry name" value="CUE_Cue1p_like"/>
    <property type="match status" value="1"/>
</dbReference>
<keyword evidence="5" id="KW-1133">Transmembrane helix</keyword>
<keyword evidence="4" id="KW-0256">Endoplasmic reticulum</keyword>
<keyword evidence="6" id="KW-0472">Membrane</keyword>
<comment type="subcellular location">
    <subcellularLocation>
        <location evidence="7">Endomembrane system</location>
        <topology evidence="7">Single-pass membrane protein</topology>
    </subcellularLocation>
    <subcellularLocation>
        <location evidence="1">Endoplasmic reticulum membrane</location>
    </subcellularLocation>
</comment>
<dbReference type="GO" id="GO:0043130">
    <property type="term" value="F:ubiquitin binding"/>
    <property type="evidence" value="ECO:0007669"/>
    <property type="project" value="InterPro"/>
</dbReference>
<keyword evidence="3" id="KW-0833">Ubl conjugation pathway</keyword>
<name>A0A9P4I393_9PEZI</name>
<dbReference type="AlphaFoldDB" id="A0A9P4I393"/>
<reference evidence="12" key="1">
    <citation type="journal article" date="2020" name="Stud. Mycol.">
        <title>101 Dothideomycetes genomes: a test case for predicting lifestyles and emergence of pathogens.</title>
        <authorList>
            <person name="Haridas S."/>
            <person name="Albert R."/>
            <person name="Binder M."/>
            <person name="Bloem J."/>
            <person name="Labutti K."/>
            <person name="Salamov A."/>
            <person name="Andreopoulos B."/>
            <person name="Baker S."/>
            <person name="Barry K."/>
            <person name="Bills G."/>
            <person name="Bluhm B."/>
            <person name="Cannon C."/>
            <person name="Castanera R."/>
            <person name="Culley D."/>
            <person name="Daum C."/>
            <person name="Ezra D."/>
            <person name="Gonzalez J."/>
            <person name="Henrissat B."/>
            <person name="Kuo A."/>
            <person name="Liang C."/>
            <person name="Lipzen A."/>
            <person name="Lutzoni F."/>
            <person name="Magnuson J."/>
            <person name="Mondo S."/>
            <person name="Nolan M."/>
            <person name="Ohm R."/>
            <person name="Pangilinan J."/>
            <person name="Park H.-J."/>
            <person name="Ramirez L."/>
            <person name="Alfaro M."/>
            <person name="Sun H."/>
            <person name="Tritt A."/>
            <person name="Yoshinaga Y."/>
            <person name="Zwiers L.-H."/>
            <person name="Turgeon B."/>
            <person name="Goodwin S."/>
            <person name="Spatafora J."/>
            <person name="Crous P."/>
            <person name="Grigoriev I."/>
        </authorList>
    </citation>
    <scope>NUCLEOTIDE SEQUENCE</scope>
    <source>
        <strain evidence="12">CBS 121410</strain>
    </source>
</reference>
<proteinExistence type="inferred from homology"/>
<dbReference type="EMBL" id="ML978711">
    <property type="protein sequence ID" value="KAF2091920.1"/>
    <property type="molecule type" value="Genomic_DNA"/>
</dbReference>
<evidence type="ECO:0000313" key="13">
    <source>
        <dbReference type="Proteomes" id="UP000799776"/>
    </source>
</evidence>
<dbReference type="PROSITE" id="PS51140">
    <property type="entry name" value="CUE"/>
    <property type="match status" value="1"/>
</dbReference>
<feature type="domain" description="CUE" evidence="11">
    <location>
        <begin position="49"/>
        <end position="92"/>
    </location>
</feature>
<gene>
    <name evidence="12" type="ORF">K490DRAFT_61366</name>
</gene>
<sequence length="195" mass="21190">MSDGSSTINIPQLIVLLVVSFLVFRWYNSSTPAEAGTRASAGRNASSRVNLASVEQIAQMFPQLNRRHIAWDLQRNGGNVAATTERVLGGRALEVPPPSFQPQLPPVSSQTVPTAAAPQSSPTHPDLITRYNLSSKIKAGSSAPESPTESTSQKSTWSQSKTERQQILQRRREEMILAARRKLEEQDNAKVGGAS</sequence>
<dbReference type="SMART" id="SM00546">
    <property type="entry name" value="CUE"/>
    <property type="match status" value="1"/>
</dbReference>
<evidence type="ECO:0000256" key="9">
    <source>
        <dbReference type="ARBA" id="ARBA00072899"/>
    </source>
</evidence>
<dbReference type="Gene3D" id="1.10.8.10">
    <property type="entry name" value="DNA helicase RuvA subunit, C-terminal domain"/>
    <property type="match status" value="1"/>
</dbReference>
<feature type="compositionally biased region" description="Low complexity" evidence="10">
    <location>
        <begin position="139"/>
        <end position="168"/>
    </location>
</feature>
<evidence type="ECO:0000256" key="6">
    <source>
        <dbReference type="ARBA" id="ARBA00023136"/>
    </source>
</evidence>
<evidence type="ECO:0000256" key="8">
    <source>
        <dbReference type="ARBA" id="ARBA00061383"/>
    </source>
</evidence>
<feature type="compositionally biased region" description="Polar residues" evidence="10">
    <location>
        <begin position="111"/>
        <end position="123"/>
    </location>
</feature>
<evidence type="ECO:0000256" key="1">
    <source>
        <dbReference type="ARBA" id="ARBA00004586"/>
    </source>
</evidence>
<dbReference type="InterPro" id="IPR003892">
    <property type="entry name" value="CUE"/>
</dbReference>
<dbReference type="InterPro" id="IPR009060">
    <property type="entry name" value="UBA-like_sf"/>
</dbReference>
<accession>A0A9P4I393</accession>
<dbReference type="Proteomes" id="UP000799776">
    <property type="component" value="Unassembled WGS sequence"/>
</dbReference>
<comment type="caution">
    <text evidence="12">The sequence shown here is derived from an EMBL/GenBank/DDBJ whole genome shotgun (WGS) entry which is preliminary data.</text>
</comment>
<evidence type="ECO:0000256" key="10">
    <source>
        <dbReference type="SAM" id="MobiDB-lite"/>
    </source>
</evidence>
<keyword evidence="13" id="KW-1185">Reference proteome</keyword>
<dbReference type="OrthoDB" id="3824970at2759"/>
<evidence type="ECO:0000256" key="3">
    <source>
        <dbReference type="ARBA" id="ARBA00022786"/>
    </source>
</evidence>
<evidence type="ECO:0000313" key="12">
    <source>
        <dbReference type="EMBL" id="KAF2091920.1"/>
    </source>
</evidence>
<evidence type="ECO:0000256" key="7">
    <source>
        <dbReference type="ARBA" id="ARBA00037847"/>
    </source>
</evidence>
<feature type="compositionally biased region" description="Pro residues" evidence="10">
    <location>
        <begin position="95"/>
        <end position="105"/>
    </location>
</feature>
<evidence type="ECO:0000256" key="5">
    <source>
        <dbReference type="ARBA" id="ARBA00022989"/>
    </source>
</evidence>
<evidence type="ECO:0000256" key="4">
    <source>
        <dbReference type="ARBA" id="ARBA00022824"/>
    </source>
</evidence>
<keyword evidence="2" id="KW-0812">Transmembrane</keyword>
<feature type="region of interest" description="Disordered" evidence="10">
    <location>
        <begin position="92"/>
        <end position="173"/>
    </location>
</feature>
<dbReference type="SUPFAM" id="SSF46934">
    <property type="entry name" value="UBA-like"/>
    <property type="match status" value="1"/>
</dbReference>
<protein>
    <recommendedName>
        <fullName evidence="9">Coupling of ubiquitin conjugation to ER degradation protein 1</fullName>
    </recommendedName>
</protein>